<reference evidence="2 3" key="1">
    <citation type="submission" date="2024-03" db="EMBL/GenBank/DDBJ databases">
        <title>Adaptation during the transition from Ophiocordyceps entomopathogen to insect associate is accompanied by gene loss and intensified selection.</title>
        <authorList>
            <person name="Ward C.M."/>
            <person name="Onetto C.A."/>
            <person name="Borneman A.R."/>
        </authorList>
    </citation>
    <scope>NUCLEOTIDE SEQUENCE [LARGE SCALE GENOMIC DNA]</scope>
    <source>
        <strain evidence="2">AWRI1</strain>
        <tissue evidence="2">Single Adult Female</tissue>
    </source>
</reference>
<evidence type="ECO:0000256" key="1">
    <source>
        <dbReference type="ARBA" id="ARBA00022559"/>
    </source>
</evidence>
<dbReference type="Pfam" id="PF03098">
    <property type="entry name" value="An_peroxidase"/>
    <property type="match status" value="4"/>
</dbReference>
<dbReference type="PANTHER" id="PTHR11475:SF134">
    <property type="entry name" value="LD42267P"/>
    <property type="match status" value="1"/>
</dbReference>
<name>A0AAN9T3X1_9HEMI</name>
<evidence type="ECO:0000313" key="2">
    <source>
        <dbReference type="EMBL" id="KAK7573452.1"/>
    </source>
</evidence>
<accession>A0AAN9T3X1</accession>
<keyword evidence="1" id="KW-0575">Peroxidase</keyword>
<dbReference type="PRINTS" id="PR00457">
    <property type="entry name" value="ANPEROXIDASE"/>
</dbReference>
<proteinExistence type="predicted"/>
<dbReference type="GO" id="GO:0006979">
    <property type="term" value="P:response to oxidative stress"/>
    <property type="evidence" value="ECO:0007669"/>
    <property type="project" value="InterPro"/>
</dbReference>
<comment type="caution">
    <text evidence="2">The sequence shown here is derived from an EMBL/GenBank/DDBJ whole genome shotgun (WGS) entry which is preliminary data.</text>
</comment>
<dbReference type="InterPro" id="IPR037120">
    <property type="entry name" value="Haem_peroxidase_sf_animal"/>
</dbReference>
<dbReference type="SUPFAM" id="SSF48113">
    <property type="entry name" value="Heme-dependent peroxidases"/>
    <property type="match status" value="2"/>
</dbReference>
<dbReference type="PANTHER" id="PTHR11475">
    <property type="entry name" value="OXIDASE/PEROXIDASE"/>
    <property type="match status" value="1"/>
</dbReference>
<dbReference type="EMBL" id="JBBCAQ010000037">
    <property type="protein sequence ID" value="KAK7573452.1"/>
    <property type="molecule type" value="Genomic_DNA"/>
</dbReference>
<sequence length="978" mass="111762">MREVISYTRFAVIANVACILLAQGESRKHNITCSGNIYRSADGQCNNLWHPEWGSSNREFSRLLLPMDEDNLEQLPPTEYVSQKIASYLRRQTLSYLPRTSVFHMWTELLNLDLNLPSETNPTENEATSYLDASFLYNPSESVNFTETLENGDLAFHLCKNCQSVSPHGISSINLLALEHNRVADIVRKMNPHWDGQTVFEESRRVIIAEIQHITYTQYLPLLIGDTFYPKVDSNTRLNAQSNYNYDKELPVEIYFSFVDVLMKALKKNYIKSFEESNSFSTKNLLQYSKQAIPDFPSYLNREDIDEMLLVSRQHKLRPYADWIEFCKNNPTTSASYYSSLSRENQNVLNDIYEKTSHVELVAGALTEKVLSNGIVGETMSCLATIQFTNVKNGDRHWYTRKNHRHSFSAAQLRELMEQVMMSGLVCANANQHFIQKNAFLVHDLSLNEAVTCSSLPSFSLINWNKNRNIDRLKKEQIIKEAIRRAEDDLDRRRQTEFLLWSQKGGVDPKSPIGTAAAFSKPNKNALLLANNSILLEYASKELQNIFNEKFKSKRLKRQTHDSDDPSITISDEGNFLQEIDISSIIPDVSRELENSCPAEIAACDPSYPYRSFTGYCNNLRKPNWGKSLTTFSRILPPAYDNGISKPRYKSVMGIPLPSARLISSMMHLDVSNLDSKHSMMLMQFAQFLDHDITFTPVQKGFFASIPDCRPCDSPRTVHPECMPIEVPAGDPYYPQVNFSTGQRFCLPFMRSLPGQQRLGARDQINQNSAFLDLSQVYGDNACLARQLRAYQGRLNTTISLYGDKELLPQSPTHPECKATSGYCFIAGDGRASEQPGLTSIHTLFMREHNRMADSLRSLNPHWEDERLYQQARKIFTGQYQHIIYNEFLPRLLGLNAMNVYGMNLEPPTQYFTGYTNDCNPSALTEFASAAFRIGHSLLRPFMPRMSSSYQPLDPPILLRDTFFNPDIIYQVIIINYV</sequence>
<dbReference type="InterPro" id="IPR010255">
    <property type="entry name" value="Haem_peroxidase_sf"/>
</dbReference>
<organism evidence="2 3">
    <name type="scientific">Parthenolecanium corni</name>
    <dbReference type="NCBI Taxonomy" id="536013"/>
    <lineage>
        <taxon>Eukaryota</taxon>
        <taxon>Metazoa</taxon>
        <taxon>Ecdysozoa</taxon>
        <taxon>Arthropoda</taxon>
        <taxon>Hexapoda</taxon>
        <taxon>Insecta</taxon>
        <taxon>Pterygota</taxon>
        <taxon>Neoptera</taxon>
        <taxon>Paraneoptera</taxon>
        <taxon>Hemiptera</taxon>
        <taxon>Sternorrhyncha</taxon>
        <taxon>Coccoidea</taxon>
        <taxon>Coccidae</taxon>
        <taxon>Parthenolecanium</taxon>
    </lineage>
</organism>
<dbReference type="InterPro" id="IPR019791">
    <property type="entry name" value="Haem_peroxidase_animal"/>
</dbReference>
<dbReference type="Proteomes" id="UP001367676">
    <property type="component" value="Unassembled WGS sequence"/>
</dbReference>
<dbReference type="GO" id="GO:0005576">
    <property type="term" value="C:extracellular region"/>
    <property type="evidence" value="ECO:0007669"/>
    <property type="project" value="UniProtKB-SubCell"/>
</dbReference>
<dbReference type="PROSITE" id="PS50292">
    <property type="entry name" value="PEROXIDASE_3"/>
    <property type="match status" value="2"/>
</dbReference>
<dbReference type="AlphaFoldDB" id="A0AAN9T3X1"/>
<evidence type="ECO:0008006" key="4">
    <source>
        <dbReference type="Google" id="ProtNLM"/>
    </source>
</evidence>
<protein>
    <recommendedName>
        <fullName evidence="4">Peroxidase</fullName>
    </recommendedName>
</protein>
<dbReference type="Gene3D" id="1.10.640.10">
    <property type="entry name" value="Haem peroxidase domain superfamily, animal type"/>
    <property type="match status" value="3"/>
</dbReference>
<keyword evidence="3" id="KW-1185">Reference proteome</keyword>
<gene>
    <name evidence="2" type="ORF">V9T40_010643</name>
</gene>
<dbReference type="GO" id="GO:0004601">
    <property type="term" value="F:peroxidase activity"/>
    <property type="evidence" value="ECO:0007669"/>
    <property type="project" value="UniProtKB-KW"/>
</dbReference>
<keyword evidence="1" id="KW-0560">Oxidoreductase</keyword>
<evidence type="ECO:0000313" key="3">
    <source>
        <dbReference type="Proteomes" id="UP001367676"/>
    </source>
</evidence>
<dbReference type="GO" id="GO:0020037">
    <property type="term" value="F:heme binding"/>
    <property type="evidence" value="ECO:0007669"/>
    <property type="project" value="InterPro"/>
</dbReference>